<evidence type="ECO:0000313" key="1">
    <source>
        <dbReference type="EMBL" id="GAW07357.1"/>
    </source>
</evidence>
<dbReference type="AlphaFoldDB" id="A0A1Q3EJF5"/>
<proteinExistence type="predicted"/>
<sequence length="128" mass="14118">MLQSLQIIRSQSSCGGDAAGMLRTLMTFESEELVPLIINSMKVGQTRTNPSFHRILASHTVPRTLLNDAFTGLYLPDAASRVLQEGAALTLSKYVQCINIAARTNLHFDPGDSYLLNARQNFIMEAFT</sequence>
<dbReference type="EMBL" id="BDGU01000423">
    <property type="protein sequence ID" value="GAW07357.1"/>
    <property type="molecule type" value="Genomic_DNA"/>
</dbReference>
<protein>
    <submittedName>
        <fullName evidence="1">Uncharacterized protein</fullName>
    </submittedName>
</protein>
<reference evidence="1 2" key="2">
    <citation type="submission" date="2017-02" db="EMBL/GenBank/DDBJ databases">
        <title>A genome survey and senescence transcriptome analysis in Lentinula edodes.</title>
        <authorList>
            <person name="Sakamoto Y."/>
            <person name="Nakade K."/>
            <person name="Sato S."/>
            <person name="Yoshida Y."/>
            <person name="Miyazaki K."/>
            <person name="Natsume S."/>
            <person name="Konno N."/>
        </authorList>
    </citation>
    <scope>NUCLEOTIDE SEQUENCE [LARGE SCALE GENOMIC DNA]</scope>
    <source>
        <strain evidence="1 2">NBRC 111202</strain>
    </source>
</reference>
<evidence type="ECO:0000313" key="2">
    <source>
        <dbReference type="Proteomes" id="UP000188533"/>
    </source>
</evidence>
<dbReference type="Proteomes" id="UP000188533">
    <property type="component" value="Unassembled WGS sequence"/>
</dbReference>
<gene>
    <name evidence="1" type="ORF">LENED_009343</name>
</gene>
<organism evidence="1 2">
    <name type="scientific">Lentinula edodes</name>
    <name type="common">Shiitake mushroom</name>
    <name type="synonym">Lentinus edodes</name>
    <dbReference type="NCBI Taxonomy" id="5353"/>
    <lineage>
        <taxon>Eukaryota</taxon>
        <taxon>Fungi</taxon>
        <taxon>Dikarya</taxon>
        <taxon>Basidiomycota</taxon>
        <taxon>Agaricomycotina</taxon>
        <taxon>Agaricomycetes</taxon>
        <taxon>Agaricomycetidae</taxon>
        <taxon>Agaricales</taxon>
        <taxon>Marasmiineae</taxon>
        <taxon>Omphalotaceae</taxon>
        <taxon>Lentinula</taxon>
    </lineage>
</organism>
<accession>A0A1Q3EJF5</accession>
<comment type="caution">
    <text evidence="1">The sequence shown here is derived from an EMBL/GenBank/DDBJ whole genome shotgun (WGS) entry which is preliminary data.</text>
</comment>
<reference evidence="1 2" key="1">
    <citation type="submission" date="2016-08" db="EMBL/GenBank/DDBJ databases">
        <authorList>
            <consortium name="Lentinula edodes genome sequencing consortium"/>
            <person name="Sakamoto Y."/>
            <person name="Nakade K."/>
            <person name="Sato S."/>
            <person name="Yoshida Y."/>
            <person name="Miyazaki K."/>
            <person name="Natsume S."/>
            <person name="Konno N."/>
        </authorList>
    </citation>
    <scope>NUCLEOTIDE SEQUENCE [LARGE SCALE GENOMIC DNA]</scope>
    <source>
        <strain evidence="1 2">NBRC 111202</strain>
    </source>
</reference>
<name>A0A1Q3EJF5_LENED</name>
<keyword evidence="2" id="KW-1185">Reference proteome</keyword>